<dbReference type="SMART" id="SM00239">
    <property type="entry name" value="C2"/>
    <property type="match status" value="2"/>
</dbReference>
<dbReference type="PANTHER" id="PTHR10024:SF227">
    <property type="entry name" value="SYNAPTOTAGMIN 1"/>
    <property type="match status" value="1"/>
</dbReference>
<dbReference type="PRINTS" id="PR00399">
    <property type="entry name" value="SYNAPTOTAGMN"/>
</dbReference>
<dbReference type="GO" id="GO:0005544">
    <property type="term" value="F:calcium-dependent phospholipid binding"/>
    <property type="evidence" value="ECO:0007669"/>
    <property type="project" value="TreeGrafter"/>
</dbReference>
<comment type="similarity">
    <text evidence="3">Belongs to the synaptotagmin family.</text>
</comment>
<dbReference type="GO" id="GO:0048488">
    <property type="term" value="P:synaptic vesicle endocytosis"/>
    <property type="evidence" value="ECO:0007669"/>
    <property type="project" value="TreeGrafter"/>
</dbReference>
<name>A0AAV2TCC6_CALDB</name>
<dbReference type="EMBL" id="CAXLJL010000245">
    <property type="protein sequence ID" value="CAL5135023.1"/>
    <property type="molecule type" value="Genomic_DNA"/>
</dbReference>
<dbReference type="PANTHER" id="PTHR10024">
    <property type="entry name" value="SYNAPTOTAGMIN"/>
    <property type="match status" value="1"/>
</dbReference>
<dbReference type="InterPro" id="IPR001565">
    <property type="entry name" value="Synaptotagmin"/>
</dbReference>
<accession>A0AAV2TCC6</accession>
<comment type="subcellular location">
    <subcellularLocation>
        <location evidence="2">Cytoplasmic vesicle</location>
        <location evidence="2">Secretory vesicle</location>
        <location evidence="2">Synaptic vesicle membrane</location>
        <topology evidence="2">Single-pass membrane protein</topology>
    </subcellularLocation>
</comment>
<evidence type="ECO:0000256" key="5">
    <source>
        <dbReference type="ARBA" id="ARBA00022723"/>
    </source>
</evidence>
<comment type="cofactor">
    <cofactor evidence="1">
        <name>Ca(2+)</name>
        <dbReference type="ChEBI" id="CHEBI:29108"/>
    </cofactor>
</comment>
<dbReference type="Proteomes" id="UP001497525">
    <property type="component" value="Unassembled WGS sequence"/>
</dbReference>
<dbReference type="AlphaFoldDB" id="A0AAV2TCC6"/>
<evidence type="ECO:0000256" key="9">
    <source>
        <dbReference type="ARBA" id="ARBA00023018"/>
    </source>
</evidence>
<evidence type="ECO:0000256" key="11">
    <source>
        <dbReference type="ARBA" id="ARBA00023329"/>
    </source>
</evidence>
<dbReference type="PRINTS" id="PR00360">
    <property type="entry name" value="C2DOMAIN"/>
</dbReference>
<evidence type="ECO:0000256" key="12">
    <source>
        <dbReference type="SAM" id="Phobius"/>
    </source>
</evidence>
<evidence type="ECO:0000313" key="15">
    <source>
        <dbReference type="Proteomes" id="UP001497525"/>
    </source>
</evidence>
<dbReference type="GO" id="GO:0000149">
    <property type="term" value="F:SNARE binding"/>
    <property type="evidence" value="ECO:0007669"/>
    <property type="project" value="TreeGrafter"/>
</dbReference>
<dbReference type="GO" id="GO:0031045">
    <property type="term" value="C:dense core granule"/>
    <property type="evidence" value="ECO:0007669"/>
    <property type="project" value="TreeGrafter"/>
</dbReference>
<dbReference type="GO" id="GO:0030276">
    <property type="term" value="F:clathrin binding"/>
    <property type="evidence" value="ECO:0007669"/>
    <property type="project" value="TreeGrafter"/>
</dbReference>
<evidence type="ECO:0000256" key="10">
    <source>
        <dbReference type="ARBA" id="ARBA00023136"/>
    </source>
</evidence>
<feature type="domain" description="C2" evidence="13">
    <location>
        <begin position="299"/>
        <end position="432"/>
    </location>
</feature>
<organism evidence="14 15">
    <name type="scientific">Calicophoron daubneyi</name>
    <name type="common">Rumen fluke</name>
    <name type="synonym">Paramphistomum daubneyi</name>
    <dbReference type="NCBI Taxonomy" id="300641"/>
    <lineage>
        <taxon>Eukaryota</taxon>
        <taxon>Metazoa</taxon>
        <taxon>Spiralia</taxon>
        <taxon>Lophotrochozoa</taxon>
        <taxon>Platyhelminthes</taxon>
        <taxon>Trematoda</taxon>
        <taxon>Digenea</taxon>
        <taxon>Plagiorchiida</taxon>
        <taxon>Pronocephalata</taxon>
        <taxon>Paramphistomoidea</taxon>
        <taxon>Paramphistomidae</taxon>
        <taxon>Calicophoron</taxon>
    </lineage>
</organism>
<keyword evidence="6" id="KW-0677">Repeat</keyword>
<gene>
    <name evidence="14" type="ORF">CDAUBV1_LOCUS9097</name>
</gene>
<dbReference type="GO" id="GO:0001786">
    <property type="term" value="F:phosphatidylserine binding"/>
    <property type="evidence" value="ECO:0007669"/>
    <property type="project" value="TreeGrafter"/>
</dbReference>
<dbReference type="InterPro" id="IPR000008">
    <property type="entry name" value="C2_dom"/>
</dbReference>
<dbReference type="SUPFAM" id="SSF49562">
    <property type="entry name" value="C2 domain (Calcium/lipid-binding domain, CaLB)"/>
    <property type="match status" value="2"/>
</dbReference>
<keyword evidence="9" id="KW-0770">Synapse</keyword>
<keyword evidence="11" id="KW-0968">Cytoplasmic vesicle</keyword>
<sequence>MRLNTSDHIANRTAIVTQGDTLDAAHIFHVPEGDTTAPTAHEVKLLDVTHTKSAQETLRQVQMKLEATKSSRPYKLPYGAVVTLGIICTTLGILMLLWFCKRCVLRKRRSKKDTKKMSMAGGKLGADLKTAAFLAEASKNKDTVALKSDMEQNEAEQAGEEKEKVYHGKLKYSLDYDFQKGELTVGVIEAKELPAMDMCGTSDPYVKLFLLPEKKKKFETKVHRKILDPVFNETFVFKVPYAEVAGKTLVMTVYDFDRFSKHDQIGQIKVPLGSIDLCNTLEEWRDLDPPESEGDKENRLGDICFSLRYVPTSGRLNVNILEAKNLKKMDVGGLSDPYVKLSLMVGGKRIKKKKTTIKKYTLNPYYNESFAFDVPFDQIQKVNLIVTVVDYDRIGTSEPIGRVVLGCNATGAALRHWSDMLTNPRRPIAQWHTLQEMPEKG</sequence>
<dbReference type="InterPro" id="IPR035892">
    <property type="entry name" value="C2_domain_sf"/>
</dbReference>
<proteinExistence type="inferred from homology"/>
<evidence type="ECO:0000256" key="7">
    <source>
        <dbReference type="ARBA" id="ARBA00022837"/>
    </source>
</evidence>
<dbReference type="GO" id="GO:0005886">
    <property type="term" value="C:plasma membrane"/>
    <property type="evidence" value="ECO:0007669"/>
    <property type="project" value="TreeGrafter"/>
</dbReference>
<dbReference type="FunFam" id="2.60.40.150:FF:000016">
    <property type="entry name" value="Synaptotagmin 1"/>
    <property type="match status" value="1"/>
</dbReference>
<dbReference type="CDD" id="cd08402">
    <property type="entry name" value="C2B_Synaptotagmin-1"/>
    <property type="match status" value="1"/>
</dbReference>
<dbReference type="GO" id="GO:0030424">
    <property type="term" value="C:axon"/>
    <property type="evidence" value="ECO:0007669"/>
    <property type="project" value="TreeGrafter"/>
</dbReference>
<evidence type="ECO:0000256" key="2">
    <source>
        <dbReference type="ARBA" id="ARBA00004254"/>
    </source>
</evidence>
<keyword evidence="5" id="KW-0479">Metal-binding</keyword>
<keyword evidence="8 12" id="KW-1133">Transmembrane helix</keyword>
<dbReference type="GO" id="GO:0030672">
    <property type="term" value="C:synaptic vesicle membrane"/>
    <property type="evidence" value="ECO:0007669"/>
    <property type="project" value="UniProtKB-SubCell"/>
</dbReference>
<evidence type="ECO:0000313" key="14">
    <source>
        <dbReference type="EMBL" id="CAL5135023.1"/>
    </source>
</evidence>
<comment type="caution">
    <text evidence="14">The sequence shown here is derived from an EMBL/GenBank/DDBJ whole genome shotgun (WGS) entry which is preliminary data.</text>
</comment>
<reference evidence="14" key="1">
    <citation type="submission" date="2024-06" db="EMBL/GenBank/DDBJ databases">
        <authorList>
            <person name="Liu X."/>
            <person name="Lenzi L."/>
            <person name="Haldenby T S."/>
            <person name="Uol C."/>
        </authorList>
    </citation>
    <scope>NUCLEOTIDE SEQUENCE</scope>
</reference>
<dbReference type="Gene3D" id="2.60.40.150">
    <property type="entry name" value="C2 domain"/>
    <property type="match status" value="2"/>
</dbReference>
<evidence type="ECO:0000256" key="4">
    <source>
        <dbReference type="ARBA" id="ARBA00022692"/>
    </source>
</evidence>
<evidence type="ECO:0000256" key="6">
    <source>
        <dbReference type="ARBA" id="ARBA00022737"/>
    </source>
</evidence>
<dbReference type="FunFam" id="2.60.40.150:FF:000007">
    <property type="entry name" value="Synaptotagmin 1"/>
    <property type="match status" value="1"/>
</dbReference>
<dbReference type="Pfam" id="PF00168">
    <property type="entry name" value="C2"/>
    <property type="match status" value="2"/>
</dbReference>
<keyword evidence="10 12" id="KW-0472">Membrane</keyword>
<feature type="transmembrane region" description="Helical" evidence="12">
    <location>
        <begin position="78"/>
        <end position="100"/>
    </location>
</feature>
<keyword evidence="7" id="KW-0106">Calcium</keyword>
<evidence type="ECO:0000256" key="1">
    <source>
        <dbReference type="ARBA" id="ARBA00001913"/>
    </source>
</evidence>
<dbReference type="PROSITE" id="PS50004">
    <property type="entry name" value="C2"/>
    <property type="match status" value="2"/>
</dbReference>
<evidence type="ECO:0000259" key="13">
    <source>
        <dbReference type="PROSITE" id="PS50004"/>
    </source>
</evidence>
<evidence type="ECO:0000256" key="8">
    <source>
        <dbReference type="ARBA" id="ARBA00022989"/>
    </source>
</evidence>
<keyword evidence="4 12" id="KW-0812">Transmembrane</keyword>
<evidence type="ECO:0000256" key="3">
    <source>
        <dbReference type="ARBA" id="ARBA00006996"/>
    </source>
</evidence>
<feature type="domain" description="C2" evidence="13">
    <location>
        <begin position="166"/>
        <end position="285"/>
    </location>
</feature>
<protein>
    <recommendedName>
        <fullName evidence="13">C2 domain-containing protein</fullName>
    </recommendedName>
</protein>
<dbReference type="CDD" id="cd08385">
    <property type="entry name" value="C2A_Synaptotagmin-1-5-6-9-10"/>
    <property type="match status" value="1"/>
</dbReference>
<dbReference type="GO" id="GO:0005509">
    <property type="term" value="F:calcium ion binding"/>
    <property type="evidence" value="ECO:0007669"/>
    <property type="project" value="TreeGrafter"/>
</dbReference>
<dbReference type="GO" id="GO:0048791">
    <property type="term" value="P:calcium ion-regulated exocytosis of neurotransmitter"/>
    <property type="evidence" value="ECO:0007669"/>
    <property type="project" value="TreeGrafter"/>
</dbReference>